<organism evidence="1">
    <name type="scientific">human gut metagenome</name>
    <dbReference type="NCBI Taxonomy" id="408170"/>
    <lineage>
        <taxon>unclassified sequences</taxon>
        <taxon>metagenomes</taxon>
        <taxon>organismal metagenomes</taxon>
    </lineage>
</organism>
<dbReference type="SUPFAM" id="SSF74650">
    <property type="entry name" value="Galactose mutarotase-like"/>
    <property type="match status" value="1"/>
</dbReference>
<sequence>MSIQIKDFGKTTAGQPVKVGILANDTIEVHILSYGATIQQLLVPDRKGSKVDVVLGYPTVQDYELNTCFLGAVVGRYANRIGGSKFTLYEEE</sequence>
<reference evidence="1" key="1">
    <citation type="journal article" date="2013" name="Environ. Microbiol.">
        <title>Microbiota from the distal guts of lean and obese adolescents exhibit partial functional redundancy besides clear differences in community structure.</title>
        <authorList>
            <person name="Ferrer M."/>
            <person name="Ruiz A."/>
            <person name="Lanza F."/>
            <person name="Haange S.B."/>
            <person name="Oberbach A."/>
            <person name="Till H."/>
            <person name="Bargiela R."/>
            <person name="Campoy C."/>
            <person name="Segura M.T."/>
            <person name="Richter M."/>
            <person name="von Bergen M."/>
            <person name="Seifert J."/>
            <person name="Suarez A."/>
        </authorList>
    </citation>
    <scope>NUCLEOTIDE SEQUENCE</scope>
</reference>
<dbReference type="AlphaFoldDB" id="K1V7H7"/>
<gene>
    <name evidence="1" type="ORF">LEA_01934</name>
</gene>
<dbReference type="GO" id="GO:0030246">
    <property type="term" value="F:carbohydrate binding"/>
    <property type="evidence" value="ECO:0007669"/>
    <property type="project" value="InterPro"/>
</dbReference>
<dbReference type="InterPro" id="IPR008183">
    <property type="entry name" value="Aldose_1/G6P_1-epimerase"/>
</dbReference>
<dbReference type="EC" id="5.1.3.3" evidence="1"/>
<dbReference type="GO" id="GO:0033499">
    <property type="term" value="P:galactose catabolic process via UDP-galactose, Leloir pathway"/>
    <property type="evidence" value="ECO:0007669"/>
    <property type="project" value="TreeGrafter"/>
</dbReference>
<dbReference type="GO" id="GO:0006006">
    <property type="term" value="P:glucose metabolic process"/>
    <property type="evidence" value="ECO:0007669"/>
    <property type="project" value="TreeGrafter"/>
</dbReference>
<keyword evidence="1" id="KW-0413">Isomerase</keyword>
<proteinExistence type="predicted"/>
<dbReference type="InterPro" id="IPR011013">
    <property type="entry name" value="Gal_mutarotase_sf_dom"/>
</dbReference>
<dbReference type="Gene3D" id="2.70.98.10">
    <property type="match status" value="1"/>
</dbReference>
<dbReference type="EMBL" id="AJWY01001343">
    <property type="protein sequence ID" value="EKC79916.1"/>
    <property type="molecule type" value="Genomic_DNA"/>
</dbReference>
<dbReference type="GO" id="GO:0004034">
    <property type="term" value="F:aldose 1-epimerase activity"/>
    <property type="evidence" value="ECO:0007669"/>
    <property type="project" value="UniProtKB-EC"/>
</dbReference>
<name>K1V7H7_9ZZZZ</name>
<dbReference type="PANTHER" id="PTHR10091">
    <property type="entry name" value="ALDOSE-1-EPIMERASE"/>
    <property type="match status" value="1"/>
</dbReference>
<accession>K1V7H7</accession>
<dbReference type="PANTHER" id="PTHR10091:SF0">
    <property type="entry name" value="GALACTOSE MUTAROTASE"/>
    <property type="match status" value="1"/>
</dbReference>
<comment type="caution">
    <text evidence="1">The sequence shown here is derived from an EMBL/GenBank/DDBJ whole genome shotgun (WGS) entry which is preliminary data.</text>
</comment>
<protein>
    <submittedName>
        <fullName evidence="1">Aldose 1-epimerase</fullName>
        <ecNumber evidence="1">5.1.3.3</ecNumber>
    </submittedName>
</protein>
<evidence type="ECO:0000313" key="1">
    <source>
        <dbReference type="EMBL" id="EKC79916.1"/>
    </source>
</evidence>
<dbReference type="Pfam" id="PF01263">
    <property type="entry name" value="Aldose_epim"/>
    <property type="match status" value="1"/>
</dbReference>
<feature type="non-terminal residue" evidence="1">
    <location>
        <position position="92"/>
    </location>
</feature>
<dbReference type="InterPro" id="IPR014718">
    <property type="entry name" value="GH-type_carb-bd"/>
</dbReference>